<feature type="transmembrane region" description="Helical" evidence="1">
    <location>
        <begin position="27"/>
        <end position="49"/>
    </location>
</feature>
<dbReference type="GO" id="GO:0016301">
    <property type="term" value="F:kinase activity"/>
    <property type="evidence" value="ECO:0007669"/>
    <property type="project" value="UniProtKB-KW"/>
</dbReference>
<keyword evidence="1" id="KW-0472">Membrane</keyword>
<dbReference type="InterPro" id="IPR010559">
    <property type="entry name" value="Sig_transdc_His_kin_internal"/>
</dbReference>
<reference evidence="3 4" key="1">
    <citation type="submission" date="2020-08" db="EMBL/GenBank/DDBJ databases">
        <title>Genomic Encyclopedia of Type Strains, Phase IV (KMG-IV): sequencing the most valuable type-strain genomes for metagenomic binning, comparative biology and taxonomic classification.</title>
        <authorList>
            <person name="Goeker M."/>
        </authorList>
    </citation>
    <scope>NUCLEOTIDE SEQUENCE [LARGE SCALE GENOMIC DNA]</scope>
    <source>
        <strain evidence="3 4">DSM 102983</strain>
    </source>
</reference>
<feature type="domain" description="Signal transduction histidine kinase internal region" evidence="2">
    <location>
        <begin position="178"/>
        <end position="253"/>
    </location>
</feature>
<dbReference type="InterPro" id="IPR050640">
    <property type="entry name" value="Bact_2-comp_sensor_kinase"/>
</dbReference>
<dbReference type="PANTHER" id="PTHR34220:SF7">
    <property type="entry name" value="SENSOR HISTIDINE KINASE YPDA"/>
    <property type="match status" value="1"/>
</dbReference>
<evidence type="ECO:0000313" key="4">
    <source>
        <dbReference type="Proteomes" id="UP000533637"/>
    </source>
</evidence>
<dbReference type="RefSeq" id="WP_122354474.1">
    <property type="nucleotide sequence ID" value="NZ_BMPB01000008.1"/>
</dbReference>
<name>A0ABR6KPX8_9BACT</name>
<protein>
    <submittedName>
        <fullName evidence="3">Sensor histidine kinase YesM</fullName>
    </submittedName>
</protein>
<keyword evidence="1" id="KW-1133">Transmembrane helix</keyword>
<proteinExistence type="predicted"/>
<dbReference type="PANTHER" id="PTHR34220">
    <property type="entry name" value="SENSOR HISTIDINE KINASE YPDA"/>
    <property type="match status" value="1"/>
</dbReference>
<comment type="caution">
    <text evidence="3">The sequence shown here is derived from an EMBL/GenBank/DDBJ whole genome shotgun (WGS) entry which is preliminary data.</text>
</comment>
<feature type="transmembrane region" description="Helical" evidence="1">
    <location>
        <begin position="88"/>
        <end position="109"/>
    </location>
</feature>
<evidence type="ECO:0000313" key="3">
    <source>
        <dbReference type="EMBL" id="MBB4623557.1"/>
    </source>
</evidence>
<dbReference type="Pfam" id="PF06580">
    <property type="entry name" value="His_kinase"/>
    <property type="match status" value="1"/>
</dbReference>
<evidence type="ECO:0000259" key="2">
    <source>
        <dbReference type="Pfam" id="PF06580"/>
    </source>
</evidence>
<keyword evidence="1" id="KW-0812">Transmembrane</keyword>
<accession>A0ABR6KPX8</accession>
<feature type="transmembrane region" description="Helical" evidence="1">
    <location>
        <begin position="55"/>
        <end position="76"/>
    </location>
</feature>
<sequence>MPKSEGTYNSFMINFLIDRKYRVARHLLLILFFVFVSFNLPFLTCAVFLDQVDHMVWYISLALLVSYLGGVYLHLYVLLPELLLKNRYVLYTITVSLLIFLMILISLGADYGVTRYYDQEPTHYSYFYKDRIPAIEIAGNFFLYALLIAGTSITILLRRWMQFSKRKNELEKENLKTELESLKDQINPEFLFNMLDEAGEQTPNDPERASMVLMKLSKLLRYQLYDGKREKVLLISEISFIENFLDLAKVRYTGLNFTVTKEGKLSRKLVPPLLFIPFAIYYVKLLPSVSSPMDIHFTFRAGEKELFFSCICFAPGITDKDPENGRELEDIRHRLDLLFKESYTLDTVDEGTICRTNLYIKL</sequence>
<keyword evidence="3" id="KW-0808">Transferase</keyword>
<feature type="transmembrane region" description="Helical" evidence="1">
    <location>
        <begin position="137"/>
        <end position="157"/>
    </location>
</feature>
<keyword evidence="4" id="KW-1185">Reference proteome</keyword>
<keyword evidence="3" id="KW-0418">Kinase</keyword>
<evidence type="ECO:0000256" key="1">
    <source>
        <dbReference type="SAM" id="Phobius"/>
    </source>
</evidence>
<gene>
    <name evidence="3" type="ORF">GGQ57_003473</name>
</gene>
<dbReference type="EMBL" id="JACHOC010000007">
    <property type="protein sequence ID" value="MBB4623557.1"/>
    <property type="molecule type" value="Genomic_DNA"/>
</dbReference>
<organism evidence="3 4">
    <name type="scientific">Parabacteroides faecis</name>
    <dbReference type="NCBI Taxonomy" id="1217282"/>
    <lineage>
        <taxon>Bacteria</taxon>
        <taxon>Pseudomonadati</taxon>
        <taxon>Bacteroidota</taxon>
        <taxon>Bacteroidia</taxon>
        <taxon>Bacteroidales</taxon>
        <taxon>Tannerellaceae</taxon>
        <taxon>Parabacteroides</taxon>
    </lineage>
</organism>
<dbReference type="Proteomes" id="UP000533637">
    <property type="component" value="Unassembled WGS sequence"/>
</dbReference>